<keyword evidence="3" id="KW-0964">Secreted</keyword>
<evidence type="ECO:0000256" key="2">
    <source>
        <dbReference type="ARBA" id="ARBA00004613"/>
    </source>
</evidence>
<dbReference type="EMBL" id="LT629688">
    <property type="protein sequence ID" value="SDE23652.1"/>
    <property type="molecule type" value="Genomic_DNA"/>
</dbReference>
<dbReference type="InterPro" id="IPR006626">
    <property type="entry name" value="PbH1"/>
</dbReference>
<keyword evidence="12" id="KW-1185">Reference proteome</keyword>
<dbReference type="OrthoDB" id="9807425at2"/>
<evidence type="ECO:0000256" key="1">
    <source>
        <dbReference type="ARBA" id="ARBA00001913"/>
    </source>
</evidence>
<evidence type="ECO:0000256" key="4">
    <source>
        <dbReference type="ARBA" id="ARBA00022723"/>
    </source>
</evidence>
<dbReference type="STRING" id="675864.SAMN04489747_2884"/>
<dbReference type="GO" id="GO:0046872">
    <property type="term" value="F:metal ion binding"/>
    <property type="evidence" value="ECO:0007669"/>
    <property type="project" value="UniProtKB-KW"/>
</dbReference>
<evidence type="ECO:0000313" key="11">
    <source>
        <dbReference type="EMBL" id="SDE23652.1"/>
    </source>
</evidence>
<gene>
    <name evidence="11" type="ORF">SAMN04489747_2884</name>
</gene>
<dbReference type="InterPro" id="IPR011050">
    <property type="entry name" value="Pectin_lyase_fold/virulence"/>
</dbReference>
<evidence type="ECO:0000256" key="8">
    <source>
        <dbReference type="ARBA" id="ARBA00038263"/>
    </source>
</evidence>
<evidence type="ECO:0000256" key="9">
    <source>
        <dbReference type="SAM" id="MobiDB-lite"/>
    </source>
</evidence>
<evidence type="ECO:0000256" key="7">
    <source>
        <dbReference type="ARBA" id="ARBA00023239"/>
    </source>
</evidence>
<reference evidence="11 12" key="1">
    <citation type="submission" date="2016-10" db="EMBL/GenBank/DDBJ databases">
        <authorList>
            <person name="de Groot N.N."/>
        </authorList>
    </citation>
    <scope>NUCLEOTIDE SEQUENCE [LARGE SCALE GENOMIC DNA]</scope>
    <source>
        <strain evidence="11 12">MON 2.2</strain>
    </source>
</reference>
<keyword evidence="7" id="KW-0456">Lyase</keyword>
<dbReference type="AlphaFoldDB" id="A0A1G7B9K3"/>
<organism evidence="11 12">
    <name type="scientific">Auraticoccus monumenti</name>
    <dbReference type="NCBI Taxonomy" id="675864"/>
    <lineage>
        <taxon>Bacteria</taxon>
        <taxon>Bacillati</taxon>
        <taxon>Actinomycetota</taxon>
        <taxon>Actinomycetes</taxon>
        <taxon>Propionibacteriales</taxon>
        <taxon>Propionibacteriaceae</taxon>
        <taxon>Auraticoccus</taxon>
    </lineage>
</organism>
<dbReference type="GO" id="GO:0005576">
    <property type="term" value="C:extracellular region"/>
    <property type="evidence" value="ECO:0007669"/>
    <property type="project" value="UniProtKB-SubCell"/>
</dbReference>
<dbReference type="Pfam" id="PF13229">
    <property type="entry name" value="Beta_helix"/>
    <property type="match status" value="1"/>
</dbReference>
<protein>
    <submittedName>
        <fullName evidence="11">Right handed beta helix region</fullName>
    </submittedName>
</protein>
<sequence>MRLAAGKSAQAQFGGVSSRDGSVVATFAVDRVPTAGYGTYFGPMLRVSGRDGYRLAARVRPGGSVSVSIERLNGPAGSSTQLATRSSVLTAAPGRSISLRLTASGTDRVELSGSAWLTGQAQPSPQLQAADTSAQRISAPGTAALWSHVNGGSGSVTVAVDEIEVKGQQGSTTPAPTPTPAPPASSTSLSAAGAAPIGSASYPVPAGAVFVSPNGSDSASGSSAAPLRTLGHALKKVPVRGTVVLRGGQYNETVLVEQSKPVTIQNYPGEAAWLDGSSSVTGFTRSGSTWIKAGWNYDFDTSPTQVRGAADGTGAWKFLDDRYPMAAHPDQVWVGGSALRQVGSASAVTAGTFYVDRSGNRLVIGNDPAAGVRASTRQVAMTITADDTVVRGIGIRRYAPSVPDFGALKLYGADRSRLENVVITENSTLGMQIGSKQVTLKDVTVSRNGQLGIGGNQAQGATLASVLVEQNNNERFKGAPNAGGAKLTRTGDATVTDSVFRNNFATGLWFDESSYNVRVGHNDMIDNDRHGLVFELSDRMVSVNNRIQGNTDTGLLVLDTSNVRLWNNTITGSKLPVRISEGPRNNADPVITGVTKSVQFSNNVVGDTGGATSAEAWCGIACLTDDRRIWTAAQMGATFNGNAYFRTAGDAQVKMLVRWAAGSAGTANYADLQAFRSATGQERAGGTVQPGHVAGNGELADAAPVEGLPIPSDIAGVGRLAGTGQNVGIQR</sequence>
<dbReference type="PANTHER" id="PTHR40088:SF1">
    <property type="entry name" value="PECTATE LYASE PEL9"/>
    <property type="match status" value="1"/>
</dbReference>
<dbReference type="Gene3D" id="2.160.20.10">
    <property type="entry name" value="Single-stranded right-handed beta-helix, Pectin lyase-like"/>
    <property type="match status" value="2"/>
</dbReference>
<proteinExistence type="inferred from homology"/>
<name>A0A1G7B9K3_9ACTN</name>
<dbReference type="Proteomes" id="UP000198546">
    <property type="component" value="Chromosome i"/>
</dbReference>
<dbReference type="GO" id="GO:0016837">
    <property type="term" value="F:carbon-oxygen lyase activity, acting on polysaccharides"/>
    <property type="evidence" value="ECO:0007669"/>
    <property type="project" value="TreeGrafter"/>
</dbReference>
<evidence type="ECO:0000313" key="12">
    <source>
        <dbReference type="Proteomes" id="UP000198546"/>
    </source>
</evidence>
<accession>A0A1G7B9K3</accession>
<dbReference type="SMART" id="SM00710">
    <property type="entry name" value="PbH1"/>
    <property type="match status" value="4"/>
</dbReference>
<dbReference type="RefSeq" id="WP_157677144.1">
    <property type="nucleotide sequence ID" value="NZ_LT629688.1"/>
</dbReference>
<dbReference type="PANTHER" id="PTHR40088">
    <property type="entry name" value="PECTATE LYASE (EUROFUNG)"/>
    <property type="match status" value="1"/>
</dbReference>
<dbReference type="InterPro" id="IPR012334">
    <property type="entry name" value="Pectin_lyas_fold"/>
</dbReference>
<dbReference type="InterPro" id="IPR052052">
    <property type="entry name" value="Polysaccharide_Lyase_9"/>
</dbReference>
<feature type="domain" description="Right handed beta helix" evidence="10">
    <location>
        <begin position="411"/>
        <end position="570"/>
    </location>
</feature>
<keyword evidence="5" id="KW-0732">Signal</keyword>
<comment type="subcellular location">
    <subcellularLocation>
        <location evidence="2">Secreted</location>
    </subcellularLocation>
</comment>
<evidence type="ECO:0000256" key="3">
    <source>
        <dbReference type="ARBA" id="ARBA00022525"/>
    </source>
</evidence>
<keyword evidence="6" id="KW-0106">Calcium</keyword>
<dbReference type="InterPro" id="IPR039448">
    <property type="entry name" value="Beta_helix"/>
</dbReference>
<comment type="cofactor">
    <cofactor evidence="1">
        <name>Ca(2+)</name>
        <dbReference type="ChEBI" id="CHEBI:29108"/>
    </cofactor>
</comment>
<evidence type="ECO:0000256" key="5">
    <source>
        <dbReference type="ARBA" id="ARBA00022729"/>
    </source>
</evidence>
<comment type="similarity">
    <text evidence="8">Belongs to the polysaccharide lyase 9 family.</text>
</comment>
<keyword evidence="4" id="KW-0479">Metal-binding</keyword>
<dbReference type="SUPFAM" id="SSF51126">
    <property type="entry name" value="Pectin lyase-like"/>
    <property type="match status" value="1"/>
</dbReference>
<evidence type="ECO:0000259" key="10">
    <source>
        <dbReference type="Pfam" id="PF13229"/>
    </source>
</evidence>
<feature type="region of interest" description="Disordered" evidence="9">
    <location>
        <begin position="167"/>
        <end position="192"/>
    </location>
</feature>
<evidence type="ECO:0000256" key="6">
    <source>
        <dbReference type="ARBA" id="ARBA00022837"/>
    </source>
</evidence>